<dbReference type="InterPro" id="IPR000683">
    <property type="entry name" value="Gfo/Idh/MocA-like_OxRdtase_N"/>
</dbReference>
<dbReference type="KEGG" id="ppai:E1956_33520"/>
<dbReference type="OrthoDB" id="9781031at2"/>
<dbReference type="InterPro" id="IPR036291">
    <property type="entry name" value="NAD(P)-bd_dom_sf"/>
</dbReference>
<dbReference type="AlphaFoldDB" id="A0A4P7D566"/>
<dbReference type="InterPro" id="IPR055080">
    <property type="entry name" value="Gal80p-like_C"/>
</dbReference>
<evidence type="ECO:0000313" key="5">
    <source>
        <dbReference type="Proteomes" id="UP000295727"/>
    </source>
</evidence>
<dbReference type="Proteomes" id="UP000295727">
    <property type="component" value="Chromosome 3"/>
</dbReference>
<dbReference type="InterPro" id="IPR050463">
    <property type="entry name" value="Gfo/Idh/MocA_oxidrdct_glycsds"/>
</dbReference>
<dbReference type="EMBL" id="CP038150">
    <property type="protein sequence ID" value="QBR02040.1"/>
    <property type="molecule type" value="Genomic_DNA"/>
</dbReference>
<dbReference type="Gene3D" id="3.40.50.720">
    <property type="entry name" value="NAD(P)-binding Rossmann-like Domain"/>
    <property type="match status" value="1"/>
</dbReference>
<accession>A0A4P7D566</accession>
<dbReference type="PANTHER" id="PTHR43818:SF11">
    <property type="entry name" value="BCDNA.GH03377"/>
    <property type="match status" value="1"/>
</dbReference>
<feature type="domain" description="Gfo/Idh/MocA-like oxidoreductase N-terminal" evidence="2">
    <location>
        <begin position="6"/>
        <end position="128"/>
    </location>
</feature>
<dbReference type="RefSeq" id="WP_134757282.1">
    <property type="nucleotide sequence ID" value="NZ_CP038150.1"/>
</dbReference>
<gene>
    <name evidence="4" type="ORF">E1956_33520</name>
</gene>
<keyword evidence="5" id="KW-1185">Reference proteome</keyword>
<proteinExistence type="predicted"/>
<reference evidence="4 5" key="1">
    <citation type="submission" date="2019-03" db="EMBL/GenBank/DDBJ databases">
        <title>Paraburkholderia sp. 7MH5, isolated from subtropical forest soil.</title>
        <authorList>
            <person name="Gao Z.-H."/>
            <person name="Qiu L.-H."/>
        </authorList>
    </citation>
    <scope>NUCLEOTIDE SEQUENCE [LARGE SCALE GENOMIC DNA]</scope>
    <source>
        <strain evidence="4 5">7MH5</strain>
    </source>
</reference>
<dbReference type="PANTHER" id="PTHR43818">
    <property type="entry name" value="BCDNA.GH03377"/>
    <property type="match status" value="1"/>
</dbReference>
<name>A0A4P7D566_9BURK</name>
<dbReference type="GO" id="GO:0000166">
    <property type="term" value="F:nucleotide binding"/>
    <property type="evidence" value="ECO:0007669"/>
    <property type="project" value="InterPro"/>
</dbReference>
<organism evidence="4 5">
    <name type="scientific">Paraburkholderia pallida</name>
    <dbReference type="NCBI Taxonomy" id="2547399"/>
    <lineage>
        <taxon>Bacteria</taxon>
        <taxon>Pseudomonadati</taxon>
        <taxon>Pseudomonadota</taxon>
        <taxon>Betaproteobacteria</taxon>
        <taxon>Burkholderiales</taxon>
        <taxon>Burkholderiaceae</taxon>
        <taxon>Paraburkholderia</taxon>
    </lineage>
</organism>
<keyword evidence="1" id="KW-0560">Oxidoreductase</keyword>
<evidence type="ECO:0000313" key="4">
    <source>
        <dbReference type="EMBL" id="QBR02040.1"/>
    </source>
</evidence>
<evidence type="ECO:0000256" key="1">
    <source>
        <dbReference type="ARBA" id="ARBA00023002"/>
    </source>
</evidence>
<dbReference type="Gene3D" id="3.30.360.10">
    <property type="entry name" value="Dihydrodipicolinate Reductase, domain 2"/>
    <property type="match status" value="1"/>
</dbReference>
<dbReference type="Pfam" id="PF01408">
    <property type="entry name" value="GFO_IDH_MocA"/>
    <property type="match status" value="1"/>
</dbReference>
<evidence type="ECO:0000259" key="3">
    <source>
        <dbReference type="Pfam" id="PF22685"/>
    </source>
</evidence>
<evidence type="ECO:0000259" key="2">
    <source>
        <dbReference type="Pfam" id="PF01408"/>
    </source>
</evidence>
<dbReference type="GO" id="GO:0016491">
    <property type="term" value="F:oxidoreductase activity"/>
    <property type="evidence" value="ECO:0007669"/>
    <property type="project" value="UniProtKB-KW"/>
</dbReference>
<feature type="domain" description="Gal80p-like C-terminal" evidence="3">
    <location>
        <begin position="135"/>
        <end position="274"/>
    </location>
</feature>
<sequence length="370" mass="39071">MEKKYRVGIVGLSPERGWAAMAHIPALQALSGVFELAGVANTSLASAQAAAAAFGIPHAFENAAAMAASPDIDIVVVTVKVQHHKDVLTAALRAGKSVYSEWPLGNGLEETLALAELAREQKALAVVGAQALASPEVQFIRQLVADGKIGNVLSSTYVGSGVSWGDEVLQGDAYAMDNRNGATLLSVIGGHAIAAIDAVLGPIDQIDAVLSQRRPTVRVIETGEALEMKTPDHLMANAILRSGAPVSFQLRGGVPRGTKLLWEINGSEGDLRITARNEYVPAINISPLRVEFGRKGQDGWEELDVPDPFPIDAGDAVAARNVAGVYRLLADDLRHGTRTAPSFDHACALHEVLHAIEQSSETGKRVKVNA</sequence>
<dbReference type="SUPFAM" id="SSF51735">
    <property type="entry name" value="NAD(P)-binding Rossmann-fold domains"/>
    <property type="match status" value="1"/>
</dbReference>
<protein>
    <submittedName>
        <fullName evidence="4">Gfo/Idh/MocA family oxidoreductase</fullName>
    </submittedName>
</protein>
<dbReference type="Pfam" id="PF22685">
    <property type="entry name" value="Gal80p_C-like"/>
    <property type="match status" value="1"/>
</dbReference>
<dbReference type="SUPFAM" id="SSF55347">
    <property type="entry name" value="Glyceraldehyde-3-phosphate dehydrogenase-like, C-terminal domain"/>
    <property type="match status" value="1"/>
</dbReference>